<evidence type="ECO:0000256" key="3">
    <source>
        <dbReference type="PROSITE-ProRule" id="PRU00169"/>
    </source>
</evidence>
<dbReference type="EMBL" id="JBHSPB010000001">
    <property type="protein sequence ID" value="MFC5718928.1"/>
    <property type="molecule type" value="Genomic_DNA"/>
</dbReference>
<sequence>MTIRILPAVGDVETARALGGLLPQLPGALVLHGVGDSARLLDALATLAAASVDELPEVVLLHERIGPLPALDVLREVALRFPAVGVVLVTADPGPALYAAAMDCGARGLVALPFAYEELAARVQAAAQWAGGMRRHLAGGDGGFADTGPGGTLVALAGAKGGVGTTVTAVHLALAAHAAGRRVALVDLDLQSGDIASYLDVQFRRSVADLAGINDISARVLQDAVFPHPSGLGLLLAPGEGERGEDVGDLAARQIAAALRRRYEVVVVDCGTYLTAAGAAVVETADLALLLTTPDVVCVRAAKRAVRLWDRLQIRKADGIVTVVNRLTRGAEIQPPLVARTTGTRTARTAIPAAYKELRPAVDSGRLQDLDAKSSVRQAMRSLAGELGLAGGPVRGGGTHAAPPDRSLTGGLRRRRALSSGAGGAPGGGGTGADQLAPVPPQGRFRRRGGGDRGQITVEFAGVLPLILLVLAVIWQVVLVGYTYALAGDAADKGARAGAVGHDCAAAARADLPGAWTAEPACTGTGTGLIHAEVALRVPALFPGAANWPWTVTGSAGAAEEERR</sequence>
<accession>A0ABW0YU43</accession>
<evidence type="ECO:0000256" key="4">
    <source>
        <dbReference type="SAM" id="MobiDB-lite"/>
    </source>
</evidence>
<gene>
    <name evidence="7" type="ORF">ACFP1Z_01875</name>
</gene>
<keyword evidence="1" id="KW-0547">Nucleotide-binding</keyword>
<dbReference type="InterPro" id="IPR002586">
    <property type="entry name" value="CobQ/CobB/MinD/ParA_Nub-bd_dom"/>
</dbReference>
<feature type="domain" description="Response regulatory" evidence="6">
    <location>
        <begin position="4"/>
        <end position="127"/>
    </location>
</feature>
<feature type="transmembrane region" description="Helical" evidence="5">
    <location>
        <begin position="463"/>
        <end position="487"/>
    </location>
</feature>
<feature type="compositionally biased region" description="Gly residues" evidence="4">
    <location>
        <begin position="421"/>
        <end position="432"/>
    </location>
</feature>
<dbReference type="InterPro" id="IPR027417">
    <property type="entry name" value="P-loop_NTPase"/>
</dbReference>
<comment type="caution">
    <text evidence="3">Lacks conserved residue(s) required for the propagation of feature annotation.</text>
</comment>
<dbReference type="PROSITE" id="PS50110">
    <property type="entry name" value="RESPONSE_REGULATORY"/>
    <property type="match status" value="1"/>
</dbReference>
<evidence type="ECO:0000256" key="1">
    <source>
        <dbReference type="ARBA" id="ARBA00022741"/>
    </source>
</evidence>
<reference evidence="8" key="1">
    <citation type="journal article" date="2019" name="Int. J. Syst. Evol. Microbiol.">
        <title>The Global Catalogue of Microorganisms (GCM) 10K type strain sequencing project: providing services to taxonomists for standard genome sequencing and annotation.</title>
        <authorList>
            <consortium name="The Broad Institute Genomics Platform"/>
            <consortium name="The Broad Institute Genome Sequencing Center for Infectious Disease"/>
            <person name="Wu L."/>
            <person name="Ma J."/>
        </authorList>
    </citation>
    <scope>NUCLEOTIDE SEQUENCE [LARGE SCALE GENOMIC DNA]</scope>
    <source>
        <strain evidence="8">CGMCC 4.7304</strain>
    </source>
</reference>
<name>A0ABW0YU43_9ACTN</name>
<dbReference type="Gene3D" id="3.40.50.300">
    <property type="entry name" value="P-loop containing nucleotide triphosphate hydrolases"/>
    <property type="match status" value="1"/>
</dbReference>
<keyword evidence="5" id="KW-0472">Membrane</keyword>
<evidence type="ECO:0000313" key="8">
    <source>
        <dbReference type="Proteomes" id="UP001596083"/>
    </source>
</evidence>
<feature type="compositionally biased region" description="Gly residues" evidence="4">
    <location>
        <begin position="390"/>
        <end position="399"/>
    </location>
</feature>
<keyword evidence="2" id="KW-0067">ATP-binding</keyword>
<proteinExistence type="predicted"/>
<dbReference type="PANTHER" id="PTHR43384">
    <property type="entry name" value="SEPTUM SITE-DETERMINING PROTEIN MIND HOMOLOG, CHLOROPLASTIC-RELATED"/>
    <property type="match status" value="1"/>
</dbReference>
<dbReference type="Proteomes" id="UP001596083">
    <property type="component" value="Unassembled WGS sequence"/>
</dbReference>
<evidence type="ECO:0000256" key="2">
    <source>
        <dbReference type="ARBA" id="ARBA00022840"/>
    </source>
</evidence>
<dbReference type="InterPro" id="IPR001789">
    <property type="entry name" value="Sig_transdc_resp-reg_receiver"/>
</dbReference>
<organism evidence="7 8">
    <name type="scientific">Streptomyces gamaensis</name>
    <dbReference type="NCBI Taxonomy" id="1763542"/>
    <lineage>
        <taxon>Bacteria</taxon>
        <taxon>Bacillati</taxon>
        <taxon>Actinomycetota</taxon>
        <taxon>Actinomycetes</taxon>
        <taxon>Kitasatosporales</taxon>
        <taxon>Streptomycetaceae</taxon>
        <taxon>Streptomyces</taxon>
    </lineage>
</organism>
<feature type="region of interest" description="Disordered" evidence="4">
    <location>
        <begin position="390"/>
        <end position="450"/>
    </location>
</feature>
<keyword evidence="5" id="KW-1133">Transmembrane helix</keyword>
<evidence type="ECO:0000313" key="7">
    <source>
        <dbReference type="EMBL" id="MFC5718928.1"/>
    </source>
</evidence>
<dbReference type="InterPro" id="IPR012495">
    <property type="entry name" value="TadE-like_dom"/>
</dbReference>
<comment type="caution">
    <text evidence="7">The sequence shown here is derived from an EMBL/GenBank/DDBJ whole genome shotgun (WGS) entry which is preliminary data.</text>
</comment>
<evidence type="ECO:0000256" key="5">
    <source>
        <dbReference type="SAM" id="Phobius"/>
    </source>
</evidence>
<dbReference type="Pfam" id="PF01656">
    <property type="entry name" value="CbiA"/>
    <property type="match status" value="1"/>
</dbReference>
<dbReference type="Gene3D" id="3.40.50.2300">
    <property type="match status" value="1"/>
</dbReference>
<keyword evidence="8" id="KW-1185">Reference proteome</keyword>
<dbReference type="PANTHER" id="PTHR43384:SF6">
    <property type="entry name" value="SEPTUM SITE-DETERMINING PROTEIN MIND HOMOLOG, CHLOROPLASTIC"/>
    <property type="match status" value="1"/>
</dbReference>
<dbReference type="SUPFAM" id="SSF52172">
    <property type="entry name" value="CheY-like"/>
    <property type="match status" value="1"/>
</dbReference>
<protein>
    <submittedName>
        <fullName evidence="7">TadE/TadG family type IV pilus assembly protein</fullName>
    </submittedName>
</protein>
<dbReference type="Pfam" id="PF07811">
    <property type="entry name" value="TadE"/>
    <property type="match status" value="1"/>
</dbReference>
<dbReference type="SUPFAM" id="SSF52540">
    <property type="entry name" value="P-loop containing nucleoside triphosphate hydrolases"/>
    <property type="match status" value="1"/>
</dbReference>
<evidence type="ECO:0000259" key="6">
    <source>
        <dbReference type="PROSITE" id="PS50110"/>
    </source>
</evidence>
<keyword evidence="5" id="KW-0812">Transmembrane</keyword>
<dbReference type="InterPro" id="IPR011006">
    <property type="entry name" value="CheY-like_superfamily"/>
</dbReference>
<dbReference type="RefSeq" id="WP_390313916.1">
    <property type="nucleotide sequence ID" value="NZ_JBHSPB010000001.1"/>
</dbReference>
<dbReference type="InterPro" id="IPR050625">
    <property type="entry name" value="ParA/MinD_ATPase"/>
</dbReference>